<dbReference type="Proteomes" id="UP001162162">
    <property type="component" value="Unassembled WGS sequence"/>
</dbReference>
<comment type="caution">
    <text evidence="1">The sequence shown here is derived from an EMBL/GenBank/DDBJ whole genome shotgun (WGS) entry which is preliminary data.</text>
</comment>
<sequence>MIITTQYKYERLDINNINIVYENNQIELVKKIKYLGLIIDNNLTFKEHLTIANSLSIMTCITVYKSIIQPHFDYCATILYMLDKNSISALQKLQNRGMRIILRCNKYTPLNLMLHQTVATLENLDGEPPWKANFICSTSGNLLYILSYTFFYQGYGTKKQLQIEPRAGEVNPGDKTRIKYSLHADTVGRHKMEISYGVRRNAVSTEMLSVQASDRLTNQEEMTKNVFFSVRGRLPPLIPSTEPQLTFTRHYDTTP</sequence>
<accession>A0AAV8YCD7</accession>
<gene>
    <name evidence="1" type="ORF">NQ318_010453</name>
</gene>
<keyword evidence="2" id="KW-1185">Reference proteome</keyword>
<dbReference type="AlphaFoldDB" id="A0AAV8YCD7"/>
<protein>
    <submittedName>
        <fullName evidence="1">Uncharacterized protein</fullName>
    </submittedName>
</protein>
<proteinExistence type="predicted"/>
<name>A0AAV8YCD7_9CUCU</name>
<dbReference type="EMBL" id="JAPWTK010000142">
    <property type="protein sequence ID" value="KAJ8948180.1"/>
    <property type="molecule type" value="Genomic_DNA"/>
</dbReference>
<evidence type="ECO:0000313" key="2">
    <source>
        <dbReference type="Proteomes" id="UP001162162"/>
    </source>
</evidence>
<evidence type="ECO:0000313" key="1">
    <source>
        <dbReference type="EMBL" id="KAJ8948180.1"/>
    </source>
</evidence>
<organism evidence="1 2">
    <name type="scientific">Aromia moschata</name>
    <dbReference type="NCBI Taxonomy" id="1265417"/>
    <lineage>
        <taxon>Eukaryota</taxon>
        <taxon>Metazoa</taxon>
        <taxon>Ecdysozoa</taxon>
        <taxon>Arthropoda</taxon>
        <taxon>Hexapoda</taxon>
        <taxon>Insecta</taxon>
        <taxon>Pterygota</taxon>
        <taxon>Neoptera</taxon>
        <taxon>Endopterygota</taxon>
        <taxon>Coleoptera</taxon>
        <taxon>Polyphaga</taxon>
        <taxon>Cucujiformia</taxon>
        <taxon>Chrysomeloidea</taxon>
        <taxon>Cerambycidae</taxon>
        <taxon>Cerambycinae</taxon>
        <taxon>Callichromatini</taxon>
        <taxon>Aromia</taxon>
    </lineage>
</organism>
<reference evidence="1" key="1">
    <citation type="journal article" date="2023" name="Insect Mol. Biol.">
        <title>Genome sequencing provides insights into the evolution of gene families encoding plant cell wall-degrading enzymes in longhorned beetles.</title>
        <authorList>
            <person name="Shin N.R."/>
            <person name="Okamura Y."/>
            <person name="Kirsch R."/>
            <person name="Pauchet Y."/>
        </authorList>
    </citation>
    <scope>NUCLEOTIDE SEQUENCE</scope>
    <source>
        <strain evidence="1">AMC_N1</strain>
    </source>
</reference>